<name>A0A1Q5SQL5_9EURO</name>
<comment type="caution">
    <text evidence="2">The sequence shown here is derived from an EMBL/GenBank/DDBJ whole genome shotgun (WGS) entry which is preliminary data.</text>
</comment>
<dbReference type="AlphaFoldDB" id="A0A1Q5SQL5"/>
<sequence>MNSGGSALLWAAQREEEATARTCLSEGANRGVRDIDGGTAISSCVEWTRGRGEAVTYDYAVDVDSKDPDGRTPLWWATLGGHGALVSLLLETGLVDIDSKDSDG</sequence>
<accession>A0A1Q5SQL5</accession>
<dbReference type="Pfam" id="PF00023">
    <property type="entry name" value="Ank"/>
    <property type="match status" value="1"/>
</dbReference>
<dbReference type="InterPro" id="IPR002110">
    <property type="entry name" value="Ankyrin_rpt"/>
</dbReference>
<reference evidence="2 3" key="1">
    <citation type="submission" date="2016-10" db="EMBL/GenBank/DDBJ databases">
        <title>Genome sequence of the ascomycete fungus Penicillium subrubescens.</title>
        <authorList>
            <person name="De Vries R.P."/>
            <person name="Peng M."/>
            <person name="Dilokpimol A."/>
            <person name="Hilden K."/>
            <person name="Makela M.R."/>
            <person name="Grigoriev I."/>
            <person name="Riley R."/>
            <person name="Granchi Z."/>
        </authorList>
    </citation>
    <scope>NUCLEOTIDE SEQUENCE [LARGE SCALE GENOMIC DNA]</scope>
    <source>
        <strain evidence="2 3">CBS 132785</strain>
    </source>
</reference>
<dbReference type="PROSITE" id="PS50088">
    <property type="entry name" value="ANK_REPEAT"/>
    <property type="match status" value="1"/>
</dbReference>
<dbReference type="SMART" id="SM00248">
    <property type="entry name" value="ANK"/>
    <property type="match status" value="2"/>
</dbReference>
<dbReference type="Gene3D" id="1.25.40.20">
    <property type="entry name" value="Ankyrin repeat-containing domain"/>
    <property type="match status" value="1"/>
</dbReference>
<dbReference type="STRING" id="1316194.A0A1Q5SQL5"/>
<keyword evidence="1" id="KW-0040">ANK repeat</keyword>
<organism evidence="2 3">
    <name type="scientific">Penicillium subrubescens</name>
    <dbReference type="NCBI Taxonomy" id="1316194"/>
    <lineage>
        <taxon>Eukaryota</taxon>
        <taxon>Fungi</taxon>
        <taxon>Dikarya</taxon>
        <taxon>Ascomycota</taxon>
        <taxon>Pezizomycotina</taxon>
        <taxon>Eurotiomycetes</taxon>
        <taxon>Eurotiomycetidae</taxon>
        <taxon>Eurotiales</taxon>
        <taxon>Aspergillaceae</taxon>
        <taxon>Penicillium</taxon>
    </lineage>
</organism>
<keyword evidence="3" id="KW-1185">Reference proteome</keyword>
<dbReference type="InterPro" id="IPR036770">
    <property type="entry name" value="Ankyrin_rpt-contain_sf"/>
</dbReference>
<gene>
    <name evidence="2" type="ORF">PENSUB_13420</name>
</gene>
<evidence type="ECO:0000313" key="3">
    <source>
        <dbReference type="Proteomes" id="UP000186955"/>
    </source>
</evidence>
<dbReference type="Proteomes" id="UP000186955">
    <property type="component" value="Unassembled WGS sequence"/>
</dbReference>
<evidence type="ECO:0000256" key="1">
    <source>
        <dbReference type="PROSITE-ProRule" id="PRU00023"/>
    </source>
</evidence>
<dbReference type="EMBL" id="MNBE01000758">
    <property type="protein sequence ID" value="OKO90287.1"/>
    <property type="molecule type" value="Genomic_DNA"/>
</dbReference>
<dbReference type="SUPFAM" id="SSF48403">
    <property type="entry name" value="Ankyrin repeat"/>
    <property type="match status" value="1"/>
</dbReference>
<proteinExistence type="predicted"/>
<protein>
    <submittedName>
        <fullName evidence="2">Uncharacterized protein</fullName>
    </submittedName>
</protein>
<feature type="repeat" description="ANK" evidence="1">
    <location>
        <begin position="69"/>
        <end position="93"/>
    </location>
</feature>
<dbReference type="PROSITE" id="PS50297">
    <property type="entry name" value="ANK_REP_REGION"/>
    <property type="match status" value="1"/>
</dbReference>
<evidence type="ECO:0000313" key="2">
    <source>
        <dbReference type="EMBL" id="OKO90287.1"/>
    </source>
</evidence>